<dbReference type="OrthoDB" id="10062605at2759"/>
<dbReference type="AlphaFoldDB" id="A0A8K0K0K2"/>
<accession>A0A8K0K0K2</accession>
<keyword evidence="2" id="KW-1185">Reference proteome</keyword>
<evidence type="ECO:0000313" key="2">
    <source>
        <dbReference type="Proteomes" id="UP000792457"/>
    </source>
</evidence>
<dbReference type="InterPro" id="IPR011992">
    <property type="entry name" value="EF-hand-dom_pair"/>
</dbReference>
<reference evidence="1" key="2">
    <citation type="submission" date="2017-10" db="EMBL/GenBank/DDBJ databases">
        <title>Ladona fulva Genome sequencing and assembly.</title>
        <authorList>
            <person name="Murali S."/>
            <person name="Richards S."/>
            <person name="Bandaranaike D."/>
            <person name="Bellair M."/>
            <person name="Blankenburg K."/>
            <person name="Chao H."/>
            <person name="Dinh H."/>
            <person name="Doddapaneni H."/>
            <person name="Dugan-Rocha S."/>
            <person name="Elkadiri S."/>
            <person name="Gnanaolivu R."/>
            <person name="Hernandez B."/>
            <person name="Skinner E."/>
            <person name="Javaid M."/>
            <person name="Lee S."/>
            <person name="Li M."/>
            <person name="Ming W."/>
            <person name="Munidasa M."/>
            <person name="Muniz J."/>
            <person name="Nguyen L."/>
            <person name="Hughes D."/>
            <person name="Osuji N."/>
            <person name="Pu L.-L."/>
            <person name="Puazo M."/>
            <person name="Qu C."/>
            <person name="Quiroz J."/>
            <person name="Raj R."/>
            <person name="Weissenberger G."/>
            <person name="Xin Y."/>
            <person name="Zou X."/>
            <person name="Han Y."/>
            <person name="Worley K."/>
            <person name="Muzny D."/>
            <person name="Gibbs R."/>
        </authorList>
    </citation>
    <scope>NUCLEOTIDE SEQUENCE</scope>
    <source>
        <strain evidence="1">Sampled in the wild</strain>
    </source>
</reference>
<proteinExistence type="predicted"/>
<comment type="caution">
    <text evidence="1">The sequence shown here is derived from an EMBL/GenBank/DDBJ whole genome shotgun (WGS) entry which is preliminary data.</text>
</comment>
<organism evidence="1 2">
    <name type="scientific">Ladona fulva</name>
    <name type="common">Scarce chaser dragonfly</name>
    <name type="synonym">Libellula fulva</name>
    <dbReference type="NCBI Taxonomy" id="123851"/>
    <lineage>
        <taxon>Eukaryota</taxon>
        <taxon>Metazoa</taxon>
        <taxon>Ecdysozoa</taxon>
        <taxon>Arthropoda</taxon>
        <taxon>Hexapoda</taxon>
        <taxon>Insecta</taxon>
        <taxon>Pterygota</taxon>
        <taxon>Palaeoptera</taxon>
        <taxon>Odonata</taxon>
        <taxon>Epiprocta</taxon>
        <taxon>Anisoptera</taxon>
        <taxon>Libelluloidea</taxon>
        <taxon>Libellulidae</taxon>
        <taxon>Ladona</taxon>
    </lineage>
</organism>
<dbReference type="EMBL" id="KZ308171">
    <property type="protein sequence ID" value="KAG8223723.1"/>
    <property type="molecule type" value="Genomic_DNA"/>
</dbReference>
<protein>
    <submittedName>
        <fullName evidence="1">Uncharacterized protein</fullName>
    </submittedName>
</protein>
<reference evidence="1" key="1">
    <citation type="submission" date="2013-04" db="EMBL/GenBank/DDBJ databases">
        <authorList>
            <person name="Qu J."/>
            <person name="Murali S.C."/>
            <person name="Bandaranaike D."/>
            <person name="Bellair M."/>
            <person name="Blankenburg K."/>
            <person name="Chao H."/>
            <person name="Dinh H."/>
            <person name="Doddapaneni H."/>
            <person name="Downs B."/>
            <person name="Dugan-Rocha S."/>
            <person name="Elkadiri S."/>
            <person name="Gnanaolivu R.D."/>
            <person name="Hernandez B."/>
            <person name="Javaid M."/>
            <person name="Jayaseelan J.C."/>
            <person name="Lee S."/>
            <person name="Li M."/>
            <person name="Ming W."/>
            <person name="Munidasa M."/>
            <person name="Muniz J."/>
            <person name="Nguyen L."/>
            <person name="Ongeri F."/>
            <person name="Osuji N."/>
            <person name="Pu L.-L."/>
            <person name="Puazo M."/>
            <person name="Qu C."/>
            <person name="Quiroz J."/>
            <person name="Raj R."/>
            <person name="Weissenberger G."/>
            <person name="Xin Y."/>
            <person name="Zou X."/>
            <person name="Han Y."/>
            <person name="Richards S."/>
            <person name="Worley K."/>
            <person name="Muzny D."/>
            <person name="Gibbs R."/>
        </authorList>
    </citation>
    <scope>NUCLEOTIDE SEQUENCE</scope>
    <source>
        <strain evidence="1">Sampled in the wild</strain>
    </source>
</reference>
<evidence type="ECO:0000313" key="1">
    <source>
        <dbReference type="EMBL" id="KAG8223723.1"/>
    </source>
</evidence>
<feature type="non-terminal residue" evidence="1">
    <location>
        <position position="1"/>
    </location>
</feature>
<dbReference type="Proteomes" id="UP000792457">
    <property type="component" value="Unassembled WGS sequence"/>
</dbReference>
<sequence length="113" mass="12695">MTNVVDLSILPMITVTRMADGSLNECMVPNEGPRNTENILDYIFSQCDVTGEGFAEASHLVTFLSELMKDSEVNQDTLNVLQTMLDPSNKNAVVDRSQFHKAMEEWEKLLKLS</sequence>
<gene>
    <name evidence="1" type="ORF">J437_LFUL003629</name>
</gene>
<dbReference type="SUPFAM" id="SSF47473">
    <property type="entry name" value="EF-hand"/>
    <property type="match status" value="1"/>
</dbReference>
<name>A0A8K0K0K2_LADFU</name>